<keyword evidence="1" id="KW-0732">Signal</keyword>
<evidence type="ECO:0000313" key="2">
    <source>
        <dbReference type="EMBL" id="JAG92469.1"/>
    </source>
</evidence>
<feature type="signal peptide" evidence="1">
    <location>
        <begin position="1"/>
        <end position="18"/>
    </location>
</feature>
<name>A0A0C9S553_AMBAM</name>
<dbReference type="EMBL" id="GBZX01000271">
    <property type="protein sequence ID" value="JAG92469.1"/>
    <property type="molecule type" value="mRNA"/>
</dbReference>
<feature type="chain" id="PRO_5002212812" description="Secreted protein" evidence="1">
    <location>
        <begin position="19"/>
        <end position="198"/>
    </location>
</feature>
<evidence type="ECO:0000256" key="1">
    <source>
        <dbReference type="SAM" id="SignalP"/>
    </source>
</evidence>
<sequence>MHSFYFIIFAAIASGIHGSTLKDLQEALDTKERIYLYINSNRPMYSGPFCVNLKQYQDPVNNIYFLEEEYTKGEKIMHTRYTGTLGNGKGEDGNATMTLNSLYDPKKERTYTLRYWNSTEKCFVLSIPISTGRVSCELYQWDEMIDERCEPAYNRNPDKRRCDYRGCELEFRQFCNDPKYNIIYDVTKCKKKNPTLAQ</sequence>
<dbReference type="AlphaFoldDB" id="A0A0C9S553"/>
<protein>
    <recommendedName>
        <fullName evidence="3">Secreted protein</fullName>
    </recommendedName>
</protein>
<proteinExistence type="evidence at transcript level"/>
<evidence type="ECO:0008006" key="3">
    <source>
        <dbReference type="Google" id="ProtNLM"/>
    </source>
</evidence>
<reference evidence="2" key="1">
    <citation type="journal article" date="2015" name="PLoS ONE">
        <title>An Insight into the Sialome of the Lone Star Tick, Amblyomma americanum, with a Glimpse on Its Time Dependent Gene Expression.</title>
        <authorList>
            <person name="Karim S."/>
            <person name="Ribeiro J.M."/>
        </authorList>
    </citation>
    <scope>NUCLEOTIDE SEQUENCE</scope>
    <source>
        <tissue evidence="2">Salivary gland</tissue>
    </source>
</reference>
<organism evidence="2">
    <name type="scientific">Amblyomma americanum</name>
    <name type="common">Lone star tick</name>
    <dbReference type="NCBI Taxonomy" id="6943"/>
    <lineage>
        <taxon>Eukaryota</taxon>
        <taxon>Metazoa</taxon>
        <taxon>Ecdysozoa</taxon>
        <taxon>Arthropoda</taxon>
        <taxon>Chelicerata</taxon>
        <taxon>Arachnida</taxon>
        <taxon>Acari</taxon>
        <taxon>Parasitiformes</taxon>
        <taxon>Ixodida</taxon>
        <taxon>Ixodoidea</taxon>
        <taxon>Ixodidae</taxon>
        <taxon>Amblyomminae</taxon>
        <taxon>Amblyomma</taxon>
    </lineage>
</organism>
<accession>A0A0C9S553</accession>